<feature type="domain" description="PNPLA" evidence="5">
    <location>
        <begin position="8"/>
        <end position="166"/>
    </location>
</feature>
<dbReference type="InterPro" id="IPR050301">
    <property type="entry name" value="NTE"/>
</dbReference>
<feature type="active site" description="Proton acceptor" evidence="4">
    <location>
        <position position="153"/>
    </location>
</feature>
<dbReference type="GO" id="GO:0016787">
    <property type="term" value="F:hydrolase activity"/>
    <property type="evidence" value="ECO:0007669"/>
    <property type="project" value="UniProtKB-UniRule"/>
</dbReference>
<dbReference type="EMBL" id="PDOD01000002">
    <property type="protein sequence ID" value="PYZ93920.1"/>
    <property type="molecule type" value="Genomic_DNA"/>
</dbReference>
<keyword evidence="2 4" id="KW-0442">Lipid degradation</keyword>
<evidence type="ECO:0000313" key="6">
    <source>
        <dbReference type="EMBL" id="PYZ93920.1"/>
    </source>
</evidence>
<dbReference type="PROSITE" id="PS51635">
    <property type="entry name" value="PNPLA"/>
    <property type="match status" value="1"/>
</dbReference>
<keyword evidence="7" id="KW-1185">Reference proteome</keyword>
<dbReference type="Gene3D" id="3.40.1090.10">
    <property type="entry name" value="Cytosolic phospholipase A2 catalytic domain"/>
    <property type="match status" value="1"/>
</dbReference>
<comment type="caution">
    <text evidence="4">Lacks conserved residue(s) required for the propagation of feature annotation.</text>
</comment>
<proteinExistence type="predicted"/>
<keyword evidence="1 4" id="KW-0378">Hydrolase</keyword>
<dbReference type="SUPFAM" id="SSF52151">
    <property type="entry name" value="FabD/lysophospholipase-like"/>
    <property type="match status" value="1"/>
</dbReference>
<name>A0A323THD8_9BACI</name>
<dbReference type="Pfam" id="PF01734">
    <property type="entry name" value="Patatin"/>
    <property type="match status" value="1"/>
</dbReference>
<evidence type="ECO:0000256" key="4">
    <source>
        <dbReference type="PROSITE-ProRule" id="PRU01161"/>
    </source>
</evidence>
<dbReference type="PANTHER" id="PTHR14226">
    <property type="entry name" value="NEUROPATHY TARGET ESTERASE/SWISS CHEESE D.MELANOGASTER"/>
    <property type="match status" value="1"/>
</dbReference>
<evidence type="ECO:0000259" key="5">
    <source>
        <dbReference type="PROSITE" id="PS51635"/>
    </source>
</evidence>
<dbReference type="OrthoDB" id="9770965at2"/>
<keyword evidence="3 4" id="KW-0443">Lipid metabolism</keyword>
<dbReference type="CDD" id="cd07205">
    <property type="entry name" value="Pat_PNPLA6_PNPLA7_NTE1_like"/>
    <property type="match status" value="1"/>
</dbReference>
<accession>A0A323THD8</accession>
<gene>
    <name evidence="6" type="ORF">CR194_08675</name>
</gene>
<dbReference type="InterPro" id="IPR002641">
    <property type="entry name" value="PNPLA_dom"/>
</dbReference>
<dbReference type="InterPro" id="IPR016035">
    <property type="entry name" value="Acyl_Trfase/lysoPLipase"/>
</dbReference>
<comment type="caution">
    <text evidence="6">The sequence shown here is derived from an EMBL/GenBank/DDBJ whole genome shotgun (WGS) entry which is preliminary data.</text>
</comment>
<feature type="active site" description="Nucleophile" evidence="4">
    <location>
        <position position="41"/>
    </location>
</feature>
<evidence type="ECO:0000256" key="3">
    <source>
        <dbReference type="ARBA" id="ARBA00023098"/>
    </source>
</evidence>
<evidence type="ECO:0000313" key="7">
    <source>
        <dbReference type="Proteomes" id="UP000248214"/>
    </source>
</evidence>
<dbReference type="PANTHER" id="PTHR14226:SF76">
    <property type="entry name" value="NTE FAMILY PROTEIN RSSA"/>
    <property type="match status" value="1"/>
</dbReference>
<dbReference type="AlphaFoldDB" id="A0A323THD8"/>
<dbReference type="GO" id="GO:0016042">
    <property type="term" value="P:lipid catabolic process"/>
    <property type="evidence" value="ECO:0007669"/>
    <property type="project" value="UniProtKB-UniRule"/>
</dbReference>
<reference evidence="6 7" key="1">
    <citation type="submission" date="2017-10" db="EMBL/GenBank/DDBJ databases">
        <title>Bacillus sp. nov., a halophilic bacterium isolated from a Keqin Lake.</title>
        <authorList>
            <person name="Wang H."/>
        </authorList>
    </citation>
    <scope>NUCLEOTIDE SEQUENCE [LARGE SCALE GENOMIC DNA]</scope>
    <source>
        <strain evidence="6 7">KQ-12</strain>
    </source>
</reference>
<evidence type="ECO:0000256" key="1">
    <source>
        <dbReference type="ARBA" id="ARBA00022801"/>
    </source>
</evidence>
<sequence>MMRPKIGLALGSGGSRGYAHIGVLKAWTEAKIPIDYIAGSSMGALVGVLYSSGYSPDTLERLALHFRRKYIFDFTVPKMGFIKGVKAKQFIHMLVQGKKLEDLSPPVHIVATDLIKGKKVVFSTGDIAQSVRASIAIPGIFVPEKIDDRLYVDGGVIDRVPVSVVKEMGADLVFGVDVSYFNSSPQITSIYDVIMQSMDIMEKEMMIYREMQSDLMIRPILTEYTATQFTEAKEIIEQGKREAEKVTPTILQLIRDWKEPTNEGNPETFK</sequence>
<organism evidence="6 7">
    <name type="scientific">Salipaludibacillus keqinensis</name>
    <dbReference type="NCBI Taxonomy" id="2045207"/>
    <lineage>
        <taxon>Bacteria</taxon>
        <taxon>Bacillati</taxon>
        <taxon>Bacillota</taxon>
        <taxon>Bacilli</taxon>
        <taxon>Bacillales</taxon>
        <taxon>Bacillaceae</taxon>
    </lineage>
</organism>
<feature type="short sequence motif" description="DGA/G" evidence="4">
    <location>
        <begin position="153"/>
        <end position="155"/>
    </location>
</feature>
<feature type="short sequence motif" description="GXSXG" evidence="4">
    <location>
        <begin position="39"/>
        <end position="43"/>
    </location>
</feature>
<evidence type="ECO:0000256" key="2">
    <source>
        <dbReference type="ARBA" id="ARBA00022963"/>
    </source>
</evidence>
<dbReference type="RefSeq" id="WP_110609951.1">
    <property type="nucleotide sequence ID" value="NZ_PDOD01000002.1"/>
</dbReference>
<protein>
    <submittedName>
        <fullName evidence="6">Esterase</fullName>
    </submittedName>
</protein>
<dbReference type="Proteomes" id="UP000248214">
    <property type="component" value="Unassembled WGS sequence"/>
</dbReference>